<dbReference type="RefSeq" id="WP_153402774.1">
    <property type="nucleotide sequence ID" value="NZ_ML762429.1"/>
</dbReference>
<dbReference type="Proteomes" id="UP000480246">
    <property type="component" value="Unassembled WGS sequence"/>
</dbReference>
<keyword evidence="2" id="KW-0378">Hydrolase</keyword>
<dbReference type="SUPFAM" id="SSF56281">
    <property type="entry name" value="Metallo-hydrolase/oxidoreductase"/>
    <property type="match status" value="1"/>
</dbReference>
<proteinExistence type="predicted"/>
<sequence length="276" mass="30682">MKITFLGTAAADQIPSPYCNCPRCDYARKHRGKDMRKRCSYLLNDNLLVDMSPDLLAACSMHGVHLMDVKHALVTHSHADHFDATNLVVRKLGFPEHEKPPQLDFIAPPSVMTLLNARGVRDTAMGVRRIPVLPYDQVELPTYQIKAIKATHYPTVGDAVNYMIDDGTSKVLIASDTAVYKEEVWPHLEGMELDQLVIECTVGTNIGFKDGQTRHLSIDGVQTMVEKMREIGAITDKTAICGTHFTHKHCPSHEELSKVLADIGAECAYDGLILEF</sequence>
<protein>
    <submittedName>
        <fullName evidence="2">MBL fold metallo-hydrolase</fullName>
    </submittedName>
</protein>
<organism evidence="2 3">
    <name type="scientific">Gracilibacillus oryzae</name>
    <dbReference type="NCBI Taxonomy" id="1672701"/>
    <lineage>
        <taxon>Bacteria</taxon>
        <taxon>Bacillati</taxon>
        <taxon>Bacillota</taxon>
        <taxon>Bacilli</taxon>
        <taxon>Bacillales</taxon>
        <taxon>Bacillaceae</taxon>
        <taxon>Gracilibacillus</taxon>
    </lineage>
</organism>
<evidence type="ECO:0000313" key="3">
    <source>
        <dbReference type="Proteomes" id="UP000480246"/>
    </source>
</evidence>
<dbReference type="InterPro" id="IPR036866">
    <property type="entry name" value="RibonucZ/Hydroxyglut_hydro"/>
</dbReference>
<dbReference type="PANTHER" id="PTHR42663">
    <property type="entry name" value="HYDROLASE C777.06C-RELATED-RELATED"/>
    <property type="match status" value="1"/>
</dbReference>
<evidence type="ECO:0000313" key="2">
    <source>
        <dbReference type="EMBL" id="KAB8137452.1"/>
    </source>
</evidence>
<dbReference type="InterPro" id="IPR001279">
    <property type="entry name" value="Metallo-B-lactamas"/>
</dbReference>
<dbReference type="AlphaFoldDB" id="A0A7C8GTR7"/>
<feature type="domain" description="Metallo-beta-lactamase" evidence="1">
    <location>
        <begin position="46"/>
        <end position="227"/>
    </location>
</feature>
<dbReference type="OrthoDB" id="9781189at2"/>
<gene>
    <name evidence="2" type="ORF">F9U64_09440</name>
</gene>
<evidence type="ECO:0000259" key="1">
    <source>
        <dbReference type="Pfam" id="PF12706"/>
    </source>
</evidence>
<comment type="caution">
    <text evidence="2">The sequence shown here is derived from an EMBL/GenBank/DDBJ whole genome shotgun (WGS) entry which is preliminary data.</text>
</comment>
<dbReference type="EMBL" id="WEID01000046">
    <property type="protein sequence ID" value="KAB8137452.1"/>
    <property type="molecule type" value="Genomic_DNA"/>
</dbReference>
<name>A0A7C8GTR7_9BACI</name>
<dbReference type="Gene3D" id="3.60.15.10">
    <property type="entry name" value="Ribonuclease Z/Hydroxyacylglutathione hydrolase-like"/>
    <property type="match status" value="1"/>
</dbReference>
<dbReference type="Pfam" id="PF12706">
    <property type="entry name" value="Lactamase_B_2"/>
    <property type="match status" value="1"/>
</dbReference>
<reference evidence="2 3" key="1">
    <citation type="submission" date="2019-10" db="EMBL/GenBank/DDBJ databases">
        <title>Gracilibacillus sp. nov. isolated from rice seeds.</title>
        <authorList>
            <person name="He S."/>
        </authorList>
    </citation>
    <scope>NUCLEOTIDE SEQUENCE [LARGE SCALE GENOMIC DNA]</scope>
    <source>
        <strain evidence="2 3">TD8</strain>
    </source>
</reference>
<dbReference type="PANTHER" id="PTHR42663:SF6">
    <property type="entry name" value="HYDROLASE C777.06C-RELATED"/>
    <property type="match status" value="1"/>
</dbReference>
<keyword evidence="3" id="KW-1185">Reference proteome</keyword>
<dbReference type="GO" id="GO:0016787">
    <property type="term" value="F:hydrolase activity"/>
    <property type="evidence" value="ECO:0007669"/>
    <property type="project" value="UniProtKB-KW"/>
</dbReference>
<accession>A0A7C8GTR7</accession>